<dbReference type="NCBIfam" id="NF002870">
    <property type="entry name" value="PRK03188.1"/>
    <property type="match status" value="1"/>
</dbReference>
<dbReference type="SUPFAM" id="SSF55060">
    <property type="entry name" value="GHMP Kinase, C-terminal domain"/>
    <property type="match status" value="1"/>
</dbReference>
<evidence type="ECO:0000256" key="5">
    <source>
        <dbReference type="ARBA" id="ARBA00022777"/>
    </source>
</evidence>
<name>A0A6J6G876_9ZZZZ</name>
<dbReference type="Pfam" id="PF08544">
    <property type="entry name" value="GHMP_kinases_C"/>
    <property type="match status" value="1"/>
</dbReference>
<dbReference type="PANTHER" id="PTHR43527">
    <property type="entry name" value="4-DIPHOSPHOCYTIDYL-2-C-METHYL-D-ERYTHRITOL KINASE, CHLOROPLASTIC"/>
    <property type="match status" value="1"/>
</dbReference>
<evidence type="ECO:0000313" key="15">
    <source>
        <dbReference type="EMBL" id="CAB4842195.1"/>
    </source>
</evidence>
<dbReference type="EMBL" id="CAFBNM010000005">
    <property type="protein sequence ID" value="CAB4952529.1"/>
    <property type="molecule type" value="Genomic_DNA"/>
</dbReference>
<evidence type="ECO:0000256" key="4">
    <source>
        <dbReference type="ARBA" id="ARBA00022741"/>
    </source>
</evidence>
<dbReference type="EMBL" id="CAFBQY010000005">
    <property type="protein sequence ID" value="CAB5071805.1"/>
    <property type="molecule type" value="Genomic_DNA"/>
</dbReference>
<dbReference type="GO" id="GO:0005524">
    <property type="term" value="F:ATP binding"/>
    <property type="evidence" value="ECO:0007669"/>
    <property type="project" value="UniProtKB-KW"/>
</dbReference>
<dbReference type="EMBL" id="CAEZXC010000001">
    <property type="protein sequence ID" value="CAB4664203.1"/>
    <property type="molecule type" value="Genomic_DNA"/>
</dbReference>
<evidence type="ECO:0000259" key="8">
    <source>
        <dbReference type="Pfam" id="PF00288"/>
    </source>
</evidence>
<evidence type="ECO:0000256" key="7">
    <source>
        <dbReference type="ARBA" id="ARBA00032554"/>
    </source>
</evidence>
<comment type="similarity">
    <text evidence="1">Belongs to the GHMP kinase family. IspE subfamily.</text>
</comment>
<dbReference type="Pfam" id="PF00288">
    <property type="entry name" value="GHMP_kinases_N"/>
    <property type="match status" value="1"/>
</dbReference>
<protein>
    <recommendedName>
        <fullName evidence="2">4-(cytidine 5'-diphospho)-2-C-methyl-D-erythritol kinase</fullName>
        <ecNumber evidence="2">2.7.1.148</ecNumber>
    </recommendedName>
    <alternativeName>
        <fullName evidence="7">4-(cytidine-5'-diphospho)-2-C-methyl-D-erythritol kinase</fullName>
    </alternativeName>
</protein>
<dbReference type="Gene3D" id="3.30.230.10">
    <property type="match status" value="1"/>
</dbReference>
<evidence type="ECO:0000313" key="12">
    <source>
        <dbReference type="EMBL" id="CAB4729489.1"/>
    </source>
</evidence>
<evidence type="ECO:0000313" key="18">
    <source>
        <dbReference type="EMBL" id="CAB5013255.1"/>
    </source>
</evidence>
<keyword evidence="5" id="KW-0418">Kinase</keyword>
<evidence type="ECO:0000313" key="10">
    <source>
        <dbReference type="EMBL" id="CAB4597466.1"/>
    </source>
</evidence>
<evidence type="ECO:0000256" key="2">
    <source>
        <dbReference type="ARBA" id="ARBA00012052"/>
    </source>
</evidence>
<dbReference type="EMBL" id="CAEZUM010000020">
    <property type="protein sequence ID" value="CAB4597466.1"/>
    <property type="molecule type" value="Genomic_DNA"/>
</dbReference>
<organism evidence="10">
    <name type="scientific">freshwater metagenome</name>
    <dbReference type="NCBI Taxonomy" id="449393"/>
    <lineage>
        <taxon>unclassified sequences</taxon>
        <taxon>metagenomes</taxon>
        <taxon>ecological metagenomes</taxon>
    </lineage>
</organism>
<evidence type="ECO:0000256" key="3">
    <source>
        <dbReference type="ARBA" id="ARBA00022679"/>
    </source>
</evidence>
<sequence>MSRSSSTSVTVRVPAKVNLQLAVGPREADGFHNLVTVFQAISIYDDVTITKSEPGSGITIAISGDHKHGVPADATNLAVKAAQLIADEYDFVIDAHIEVKKSIPVAGGMAGGSANAAAVIVGLNELYDLDISREESLEFGARLGSDVPFMITGGTAIGQGRGDQLTAALSRGTYHWVLALSSVGLSTPAVYQECDRLRAGLDIAAPQTSDALMQSLLAADPKAVGLALQNDLQSAACSLRPALTLVLDVGEEYGALGAIVSGSGPTVAFLVENEEQGLDLAVALTSSGVVGNVARAFGPVPGAKVI</sequence>
<dbReference type="PANTHER" id="PTHR43527:SF2">
    <property type="entry name" value="4-DIPHOSPHOCYTIDYL-2-C-METHYL-D-ERYTHRITOL KINASE, CHLOROPLASTIC"/>
    <property type="match status" value="1"/>
</dbReference>
<reference evidence="10" key="1">
    <citation type="submission" date="2020-05" db="EMBL/GenBank/DDBJ databases">
        <authorList>
            <person name="Chiriac C."/>
            <person name="Salcher M."/>
            <person name="Ghai R."/>
            <person name="Kavagutti S V."/>
        </authorList>
    </citation>
    <scope>NUCLEOTIDE SEQUENCE</scope>
</reference>
<feature type="domain" description="GHMP kinase N-terminal" evidence="8">
    <location>
        <begin position="76"/>
        <end position="154"/>
    </location>
</feature>
<dbReference type="EMBL" id="CAFBPO010000003">
    <property type="protein sequence ID" value="CAB5013255.1"/>
    <property type="molecule type" value="Genomic_DNA"/>
</dbReference>
<dbReference type="EMBL" id="CAFAAN010000002">
    <property type="protein sequence ID" value="CAB4795331.1"/>
    <property type="molecule type" value="Genomic_DNA"/>
</dbReference>
<dbReference type="EMBL" id="CAFAZW010000009">
    <property type="protein sequence ID" value="CAB4842195.1"/>
    <property type="molecule type" value="Genomic_DNA"/>
</dbReference>
<evidence type="ECO:0000256" key="6">
    <source>
        <dbReference type="ARBA" id="ARBA00022840"/>
    </source>
</evidence>
<dbReference type="EMBL" id="CAFBOO010000005">
    <property type="protein sequence ID" value="CAB4985842.1"/>
    <property type="molecule type" value="Genomic_DNA"/>
</dbReference>
<dbReference type="Gene3D" id="3.30.70.890">
    <property type="entry name" value="GHMP kinase, C-terminal domain"/>
    <property type="match status" value="1"/>
</dbReference>
<evidence type="ECO:0000313" key="13">
    <source>
        <dbReference type="EMBL" id="CAB4754197.1"/>
    </source>
</evidence>
<evidence type="ECO:0000313" key="11">
    <source>
        <dbReference type="EMBL" id="CAB4664203.1"/>
    </source>
</evidence>
<accession>A0A6J6G876</accession>
<dbReference type="InterPro" id="IPR014721">
    <property type="entry name" value="Ribsml_uS5_D2-typ_fold_subgr"/>
</dbReference>
<keyword evidence="3" id="KW-0808">Transferase</keyword>
<keyword evidence="6" id="KW-0067">ATP-binding</keyword>
<dbReference type="EMBL" id="CAEZYT010000006">
    <property type="protein sequence ID" value="CAB4729489.1"/>
    <property type="molecule type" value="Genomic_DNA"/>
</dbReference>
<dbReference type="EC" id="2.7.1.148" evidence="2"/>
<evidence type="ECO:0000256" key="1">
    <source>
        <dbReference type="ARBA" id="ARBA00009684"/>
    </source>
</evidence>
<evidence type="ECO:0000313" key="17">
    <source>
        <dbReference type="EMBL" id="CAB4985842.1"/>
    </source>
</evidence>
<gene>
    <name evidence="10" type="ORF">UFOPK1824_00451</name>
    <name evidence="11" type="ORF">UFOPK2340_00024</name>
    <name evidence="12" type="ORF">UFOPK2772_00220</name>
    <name evidence="13" type="ORF">UFOPK2850_00640</name>
    <name evidence="14" type="ORF">UFOPK3027_00253</name>
    <name evidence="15" type="ORF">UFOPK3256_00781</name>
    <name evidence="16" type="ORF">UFOPK3827_00655</name>
    <name evidence="17" type="ORF">UFOPK3982_00753</name>
    <name evidence="18" type="ORF">UFOPK4120_00375</name>
    <name evidence="19" type="ORF">UFOPK4404_00612</name>
</gene>
<dbReference type="InterPro" id="IPR020568">
    <property type="entry name" value="Ribosomal_Su5_D2-typ_SF"/>
</dbReference>
<dbReference type="InterPro" id="IPR013750">
    <property type="entry name" value="GHMP_kinase_C_dom"/>
</dbReference>
<dbReference type="InterPro" id="IPR004424">
    <property type="entry name" value="IspE"/>
</dbReference>
<dbReference type="InterPro" id="IPR036554">
    <property type="entry name" value="GHMP_kinase_C_sf"/>
</dbReference>
<dbReference type="NCBIfam" id="TIGR00154">
    <property type="entry name" value="ispE"/>
    <property type="match status" value="1"/>
</dbReference>
<evidence type="ECO:0000313" key="16">
    <source>
        <dbReference type="EMBL" id="CAB4952529.1"/>
    </source>
</evidence>
<dbReference type="InterPro" id="IPR006204">
    <property type="entry name" value="GHMP_kinase_N_dom"/>
</dbReference>
<keyword evidence="4" id="KW-0547">Nucleotide-binding</keyword>
<dbReference type="EMBL" id="CAEZZH010000006">
    <property type="protein sequence ID" value="CAB4754197.1"/>
    <property type="molecule type" value="Genomic_DNA"/>
</dbReference>
<evidence type="ECO:0000313" key="14">
    <source>
        <dbReference type="EMBL" id="CAB4795331.1"/>
    </source>
</evidence>
<proteinExistence type="inferred from homology"/>
<dbReference type="GO" id="GO:0050515">
    <property type="term" value="F:4-(cytidine 5'-diphospho)-2-C-methyl-D-erythritol kinase activity"/>
    <property type="evidence" value="ECO:0007669"/>
    <property type="project" value="UniProtKB-EC"/>
</dbReference>
<feature type="domain" description="GHMP kinase C-terminal" evidence="9">
    <location>
        <begin position="213"/>
        <end position="286"/>
    </location>
</feature>
<dbReference type="AlphaFoldDB" id="A0A6J6G876"/>
<dbReference type="SUPFAM" id="SSF54211">
    <property type="entry name" value="Ribosomal protein S5 domain 2-like"/>
    <property type="match status" value="1"/>
</dbReference>
<evidence type="ECO:0000313" key="19">
    <source>
        <dbReference type="EMBL" id="CAB5071805.1"/>
    </source>
</evidence>
<dbReference type="PIRSF" id="PIRSF010376">
    <property type="entry name" value="IspE"/>
    <property type="match status" value="1"/>
</dbReference>
<dbReference type="HAMAP" id="MF_00061">
    <property type="entry name" value="IspE"/>
    <property type="match status" value="1"/>
</dbReference>
<evidence type="ECO:0000259" key="9">
    <source>
        <dbReference type="Pfam" id="PF08544"/>
    </source>
</evidence>
<dbReference type="GO" id="GO:0016114">
    <property type="term" value="P:terpenoid biosynthetic process"/>
    <property type="evidence" value="ECO:0007669"/>
    <property type="project" value="InterPro"/>
</dbReference>